<name>U5PWK1_9CAUD</name>
<evidence type="ECO:0000313" key="2">
    <source>
        <dbReference type="Proteomes" id="UP000017656"/>
    </source>
</evidence>
<gene>
    <name evidence="1" type="ORF">Presley_59</name>
</gene>
<dbReference type="RefSeq" id="YP_009007627.1">
    <property type="nucleotide sequence ID" value="NC_023581.1"/>
</dbReference>
<organism evidence="1 2">
    <name type="scientific">Acinetobacter phage Presley</name>
    <dbReference type="NCBI Taxonomy" id="1406780"/>
    <lineage>
        <taxon>Viruses</taxon>
        <taxon>Duplodnaviria</taxon>
        <taxon>Heunggongvirae</taxon>
        <taxon>Uroviricota</taxon>
        <taxon>Caudoviricetes</taxon>
        <taxon>Schitoviridae</taxon>
        <taxon>Presleyvirus</taxon>
        <taxon>Presleyvirus presley</taxon>
    </lineage>
</organism>
<keyword evidence="2" id="KW-1185">Reference proteome</keyword>
<dbReference type="EMBL" id="KF669658">
    <property type="protein sequence ID" value="AGY48126.1"/>
    <property type="molecule type" value="Genomic_DNA"/>
</dbReference>
<evidence type="ECO:0000313" key="1">
    <source>
        <dbReference type="EMBL" id="AGY48126.1"/>
    </source>
</evidence>
<sequence length="106" mass="11869">MSQGLQCFDENGKSVVDVTDRQLHLVHTFSIQFPVNEKTVDYTYPGIKPSTHVAIVKSKTVGTYTGQYPSLQQQGGHIASIYKDDTVRVSKFVGNQNVDVNIYRYA</sequence>
<dbReference type="KEGG" id="vg:18504197"/>
<proteinExistence type="predicted"/>
<accession>U5PWK1</accession>
<dbReference type="Proteomes" id="UP000017656">
    <property type="component" value="Segment"/>
</dbReference>
<protein>
    <submittedName>
        <fullName evidence="1">Uncharacterized protein</fullName>
    </submittedName>
</protein>
<dbReference type="GeneID" id="18504197"/>
<reference evidence="1 2" key="1">
    <citation type="journal article" date="2013" name="Genome Announc.">
        <title>Complete Genome of Acinetobacter baumannii N4-Like Podophage Presley.</title>
        <authorList>
            <person name="Farmer N.G."/>
            <person name="Wood T.L."/>
            <person name="Chamakura K.R."/>
            <person name="Kuty Everett G.F."/>
        </authorList>
    </citation>
    <scope>NUCLEOTIDE SEQUENCE [LARGE SCALE GENOMIC DNA]</scope>
</reference>